<accession>A0ABV2BUU5</accession>
<name>A0ABV2BUU5_9GAMM</name>
<sequence length="236" mass="27186">MKDKLIGLSHQFDQQPVRMRLLISLSALLLVYLTFDLLWFADNSSKSKQLTQSNQQIDQQIAQFNQNQIEISAGIYNQQNDPKRKELDTINGQIDSVKQSLEQRAISLVRPNAVPQLLKEILSQSQRLKLISIEKHAPIALFESTQTTANKNTSTQNVSVNNNQSNQQNQVQMFIHPFSLTFTGNFKDTQQFLFQLENMDKKVTFERIEYLVDNYPNSIIKLELSTLNLDRKWIGG</sequence>
<organism evidence="1 2">
    <name type="scientific">Aliikangiella maris</name>
    <dbReference type="NCBI Taxonomy" id="3162458"/>
    <lineage>
        <taxon>Bacteria</taxon>
        <taxon>Pseudomonadati</taxon>
        <taxon>Pseudomonadota</taxon>
        <taxon>Gammaproteobacteria</taxon>
        <taxon>Oceanospirillales</taxon>
        <taxon>Pleioneaceae</taxon>
        <taxon>Aliikangiella</taxon>
    </lineage>
</organism>
<protein>
    <submittedName>
        <fullName evidence="1">Uncharacterized protein</fullName>
    </submittedName>
</protein>
<dbReference type="EMBL" id="JBEVCJ010000012">
    <property type="protein sequence ID" value="MET1255686.1"/>
    <property type="molecule type" value="Genomic_DNA"/>
</dbReference>
<evidence type="ECO:0000313" key="1">
    <source>
        <dbReference type="EMBL" id="MET1255686.1"/>
    </source>
</evidence>
<reference evidence="1 2" key="1">
    <citation type="submission" date="2024-06" db="EMBL/GenBank/DDBJ databases">
        <authorList>
            <person name="Li F."/>
        </authorList>
    </citation>
    <scope>NUCLEOTIDE SEQUENCE [LARGE SCALE GENOMIC DNA]</scope>
    <source>
        <strain evidence="1 2">GXAS 311</strain>
    </source>
</reference>
<evidence type="ECO:0000313" key="2">
    <source>
        <dbReference type="Proteomes" id="UP001548189"/>
    </source>
</evidence>
<keyword evidence="2" id="KW-1185">Reference proteome</keyword>
<comment type="caution">
    <text evidence="1">The sequence shown here is derived from an EMBL/GenBank/DDBJ whole genome shotgun (WGS) entry which is preliminary data.</text>
</comment>
<proteinExistence type="predicted"/>
<gene>
    <name evidence="1" type="ORF">ABVT43_11165</name>
</gene>
<dbReference type="Proteomes" id="UP001548189">
    <property type="component" value="Unassembled WGS sequence"/>
</dbReference>